<comment type="caution">
    <text evidence="1">The sequence shown here is derived from an EMBL/GenBank/DDBJ whole genome shotgun (WGS) entry which is preliminary data.</text>
</comment>
<sequence>MRLAKELQGQYNSTIVEQQSINEASPVHTKMEEVISPVATPADDKVQLTVVSVSTCLVVPTFYLRHRKCALFHIFSVMRKLKICRSPRSITFIAQQASKTPLLEVSDEERTVPPLRIKLGTPETDAAGTCSPPLATSATASAQISTFNSPSQAQDDTKFKKDDDLSEQYLKVCSPSAKCILFQLPPGSKRTGRTLRSHTAALRENKDKFPSGLFISPNSLPTHVLFKSKQNRTLF</sequence>
<keyword evidence="2" id="KW-1185">Reference proteome</keyword>
<evidence type="ECO:0000313" key="1">
    <source>
        <dbReference type="EMBL" id="KAL3308147.1"/>
    </source>
</evidence>
<reference evidence="1 2" key="1">
    <citation type="submission" date="2024-11" db="EMBL/GenBank/DDBJ databases">
        <title>Adaptive evolution of stress response genes in parasites aligns with host niche diversity.</title>
        <authorList>
            <person name="Hahn C."/>
            <person name="Resl P."/>
        </authorList>
    </citation>
    <scope>NUCLEOTIDE SEQUENCE [LARGE SCALE GENOMIC DNA]</scope>
    <source>
        <strain evidence="1">EGGRZ-B1_66</strain>
        <tissue evidence="1">Body</tissue>
    </source>
</reference>
<accession>A0ABD2PKV8</accession>
<dbReference type="Proteomes" id="UP001626550">
    <property type="component" value="Unassembled WGS sequence"/>
</dbReference>
<dbReference type="AlphaFoldDB" id="A0ABD2PKV8"/>
<dbReference type="EMBL" id="JBJKFK010005776">
    <property type="protein sequence ID" value="KAL3308147.1"/>
    <property type="molecule type" value="Genomic_DNA"/>
</dbReference>
<organism evidence="1 2">
    <name type="scientific">Cichlidogyrus casuarinus</name>
    <dbReference type="NCBI Taxonomy" id="1844966"/>
    <lineage>
        <taxon>Eukaryota</taxon>
        <taxon>Metazoa</taxon>
        <taxon>Spiralia</taxon>
        <taxon>Lophotrochozoa</taxon>
        <taxon>Platyhelminthes</taxon>
        <taxon>Monogenea</taxon>
        <taxon>Monopisthocotylea</taxon>
        <taxon>Dactylogyridea</taxon>
        <taxon>Ancyrocephalidae</taxon>
        <taxon>Cichlidogyrus</taxon>
    </lineage>
</organism>
<name>A0ABD2PKV8_9PLAT</name>
<protein>
    <submittedName>
        <fullName evidence="1">Uncharacterized protein</fullName>
    </submittedName>
</protein>
<gene>
    <name evidence="1" type="ORF">Ciccas_013326</name>
</gene>
<proteinExistence type="predicted"/>
<evidence type="ECO:0000313" key="2">
    <source>
        <dbReference type="Proteomes" id="UP001626550"/>
    </source>
</evidence>